<keyword evidence="8 12" id="KW-0798">TonB box</keyword>
<dbReference type="PANTHER" id="PTHR32552">
    <property type="entry name" value="FERRICHROME IRON RECEPTOR-RELATED"/>
    <property type="match status" value="1"/>
</dbReference>
<dbReference type="InterPro" id="IPR012910">
    <property type="entry name" value="Plug_dom"/>
</dbReference>
<dbReference type="AlphaFoldDB" id="A0A494T7R2"/>
<evidence type="ECO:0000256" key="9">
    <source>
        <dbReference type="ARBA" id="ARBA00023136"/>
    </source>
</evidence>
<gene>
    <name evidence="15" type="ORF">D3Y57_02390</name>
</gene>
<evidence type="ECO:0000256" key="10">
    <source>
        <dbReference type="ARBA" id="ARBA00023237"/>
    </source>
</evidence>
<keyword evidence="6" id="KW-0408">Iron</keyword>
<feature type="domain" description="TonB-dependent receptor-like beta-barrel" evidence="13">
    <location>
        <begin position="378"/>
        <end position="809"/>
    </location>
</feature>
<evidence type="ECO:0000259" key="14">
    <source>
        <dbReference type="Pfam" id="PF07715"/>
    </source>
</evidence>
<keyword evidence="5 11" id="KW-0812">Transmembrane</keyword>
<dbReference type="EMBL" id="CP032828">
    <property type="protein sequence ID" value="AYJ84930.1"/>
    <property type="molecule type" value="Genomic_DNA"/>
</dbReference>
<dbReference type="Pfam" id="PF07715">
    <property type="entry name" value="Plug"/>
    <property type="match status" value="1"/>
</dbReference>
<evidence type="ECO:0000259" key="13">
    <source>
        <dbReference type="Pfam" id="PF00593"/>
    </source>
</evidence>
<evidence type="ECO:0000256" key="4">
    <source>
        <dbReference type="ARBA" id="ARBA00022496"/>
    </source>
</evidence>
<protein>
    <submittedName>
        <fullName evidence="15">TonB-dependent receptor</fullName>
    </submittedName>
</protein>
<comment type="similarity">
    <text evidence="11 12">Belongs to the TonB-dependent receptor family.</text>
</comment>
<dbReference type="PROSITE" id="PS52016">
    <property type="entry name" value="TONB_DEPENDENT_REC_3"/>
    <property type="match status" value="1"/>
</dbReference>
<reference evidence="15 16" key="1">
    <citation type="submission" date="2018-09" db="EMBL/GenBank/DDBJ databases">
        <title>Sphingomonas peninsula sp. nov., isolated from fildes peninsula, Antarctic soil.</title>
        <authorList>
            <person name="Yingchao G."/>
        </authorList>
    </citation>
    <scope>NUCLEOTIDE SEQUENCE [LARGE SCALE GENOMIC DNA]</scope>
    <source>
        <strain evidence="15 16">YZ-8</strain>
        <plasmid evidence="15 16">unnamed1</plasmid>
    </source>
</reference>
<comment type="subcellular location">
    <subcellularLocation>
        <location evidence="1 11">Cell outer membrane</location>
        <topology evidence="1 11">Multi-pass membrane protein</topology>
    </subcellularLocation>
</comment>
<keyword evidence="9 11" id="KW-0472">Membrane</keyword>
<geneLocation type="plasmid" evidence="15">
    <name>unnamed1</name>
</geneLocation>
<dbReference type="KEGG" id="spha:D3Y57_02390"/>
<sequence>MAPPIQSPRSHDRLTLLNEVAYVCRVRYARVRPADSKIAAGKKIVTTGGGGAHMKHVLFHRKTLLTTSRIFAVLMVVTPSVACYAQSVPTGDDRGLTDIIVTARKRTETLISVPVAVTALGAADLNRYAASDLSKISQLAPQVIVTSPSGGGQGTGFTIRGIGSSTAEVGLESSVPINLDGVQQSRGRLAIFSMFDIAQVEVLKGPQALFFGKNSPAGVISLQSSGPTDSFHAGIMAGYEFVADERYVEAYISGPITSNLKARLAVRTSEIAGWVRNRSTATVWPIAGPGFPLPGASSKRAPNGHQVTGRLTVEYEPTPEFDATLRILAGKQRGDSDTSGEETLCAGVPATYGQADPTGDCRLNRIGSIGGASPKLVQNWPLASQDGSQFTRTDVFIGGLTMNYKLNDVTLTSVSSFTQLKYIAFDNFTFTSFPDIFASPGENNKTYTQELRASSNFDGPLNFMLGGYYEQYKRRNTANSMLFFVGQDPATGRYLSYLHPSVNKGTTYSGFGQLRWAILDNLELSGGVRFSSDRRSVNTRNDYVNPLFSPAIIDLLPAGQSIIGKQKDSNWSPEASLAWHPTKDSTLYIAYKSGYKAGGFANPAVLAQNYTTANIEFNPEKAKGGEAGYKAELFDRTLRIELTGYYYTFSNLQLSSFENTTFSYFIKNAGKARTKGVEASAEWRATHDLTLRSALAYNRARYVSFPTSACYQQQTAAQGCVGGVTQDLAGKPLARAPDWVASVGATYDTPISRSLMLGLSADTRYSSSYFTDPVLSPIPKQDGFFLLNAAARLYTRDETWELSLIGRNLTNKIYITEAQDMPGGNPQSWVAQVERPREILVQGKFRF</sequence>
<evidence type="ECO:0000256" key="8">
    <source>
        <dbReference type="ARBA" id="ARBA00023077"/>
    </source>
</evidence>
<dbReference type="InterPro" id="IPR036942">
    <property type="entry name" value="Beta-barrel_TonB_sf"/>
</dbReference>
<keyword evidence="3 11" id="KW-1134">Transmembrane beta strand</keyword>
<name>A0A494T7R2_SPHPE</name>
<organism evidence="15 16">
    <name type="scientific">Sphingomonas paeninsulae</name>
    <dbReference type="NCBI Taxonomy" id="2319844"/>
    <lineage>
        <taxon>Bacteria</taxon>
        <taxon>Pseudomonadati</taxon>
        <taxon>Pseudomonadota</taxon>
        <taxon>Alphaproteobacteria</taxon>
        <taxon>Sphingomonadales</taxon>
        <taxon>Sphingomonadaceae</taxon>
        <taxon>Sphingomonas</taxon>
    </lineage>
</organism>
<evidence type="ECO:0000256" key="5">
    <source>
        <dbReference type="ARBA" id="ARBA00022692"/>
    </source>
</evidence>
<keyword evidence="2 11" id="KW-0813">Transport</keyword>
<dbReference type="GO" id="GO:0009279">
    <property type="term" value="C:cell outer membrane"/>
    <property type="evidence" value="ECO:0007669"/>
    <property type="project" value="UniProtKB-SubCell"/>
</dbReference>
<proteinExistence type="inferred from homology"/>
<keyword evidence="4" id="KW-0410">Iron transport</keyword>
<evidence type="ECO:0000256" key="11">
    <source>
        <dbReference type="PROSITE-ProRule" id="PRU01360"/>
    </source>
</evidence>
<dbReference type="Pfam" id="PF00593">
    <property type="entry name" value="TonB_dep_Rec_b-barrel"/>
    <property type="match status" value="1"/>
</dbReference>
<evidence type="ECO:0000256" key="12">
    <source>
        <dbReference type="RuleBase" id="RU003357"/>
    </source>
</evidence>
<evidence type="ECO:0000313" key="16">
    <source>
        <dbReference type="Proteomes" id="UP000276254"/>
    </source>
</evidence>
<feature type="domain" description="TonB-dependent receptor plug" evidence="14">
    <location>
        <begin position="111"/>
        <end position="219"/>
    </location>
</feature>
<dbReference type="InterPro" id="IPR000531">
    <property type="entry name" value="Beta-barrel_TonB"/>
</dbReference>
<keyword evidence="10 11" id="KW-0998">Cell outer membrane</keyword>
<dbReference type="SUPFAM" id="SSF56935">
    <property type="entry name" value="Porins"/>
    <property type="match status" value="1"/>
</dbReference>
<evidence type="ECO:0000256" key="7">
    <source>
        <dbReference type="ARBA" id="ARBA00023065"/>
    </source>
</evidence>
<evidence type="ECO:0000256" key="1">
    <source>
        <dbReference type="ARBA" id="ARBA00004571"/>
    </source>
</evidence>
<keyword evidence="16" id="KW-1185">Reference proteome</keyword>
<accession>A0A494T7R2</accession>
<dbReference type="InterPro" id="IPR039426">
    <property type="entry name" value="TonB-dep_rcpt-like"/>
</dbReference>
<evidence type="ECO:0000256" key="6">
    <source>
        <dbReference type="ARBA" id="ARBA00023004"/>
    </source>
</evidence>
<keyword evidence="15" id="KW-0675">Receptor</keyword>
<keyword evidence="15" id="KW-0614">Plasmid</keyword>
<dbReference type="Gene3D" id="2.40.170.20">
    <property type="entry name" value="TonB-dependent receptor, beta-barrel domain"/>
    <property type="match status" value="1"/>
</dbReference>
<dbReference type="GO" id="GO:0006826">
    <property type="term" value="P:iron ion transport"/>
    <property type="evidence" value="ECO:0007669"/>
    <property type="project" value="UniProtKB-KW"/>
</dbReference>
<evidence type="ECO:0000256" key="2">
    <source>
        <dbReference type="ARBA" id="ARBA00022448"/>
    </source>
</evidence>
<keyword evidence="7" id="KW-0406">Ion transport</keyword>
<dbReference type="CDD" id="cd01347">
    <property type="entry name" value="ligand_gated_channel"/>
    <property type="match status" value="1"/>
</dbReference>
<dbReference type="OrthoDB" id="7223550at2"/>
<dbReference type="Proteomes" id="UP000276254">
    <property type="component" value="Plasmid unnamed1"/>
</dbReference>
<evidence type="ECO:0000313" key="15">
    <source>
        <dbReference type="EMBL" id="AYJ84930.1"/>
    </source>
</evidence>
<evidence type="ECO:0000256" key="3">
    <source>
        <dbReference type="ARBA" id="ARBA00022452"/>
    </source>
</evidence>
<dbReference type="PANTHER" id="PTHR32552:SF81">
    <property type="entry name" value="TONB-DEPENDENT OUTER MEMBRANE RECEPTOR"/>
    <property type="match status" value="1"/>
</dbReference>